<evidence type="ECO:0000256" key="5">
    <source>
        <dbReference type="ARBA" id="ARBA00022679"/>
    </source>
</evidence>
<reference evidence="11 12" key="1">
    <citation type="submission" date="2006-09" db="EMBL/GenBank/DDBJ databases">
        <authorList>
            <person name="Emerson D."/>
            <person name="Ferriera S."/>
            <person name="Johnson J."/>
            <person name="Kravitz S."/>
            <person name="Halpern A."/>
            <person name="Remington K."/>
            <person name="Beeson K."/>
            <person name="Tran B."/>
            <person name="Rogers Y.-H."/>
            <person name="Friedman R."/>
            <person name="Venter J.C."/>
        </authorList>
    </citation>
    <scope>NUCLEOTIDE SEQUENCE [LARGE SCALE GENOMIC DNA]</scope>
    <source>
        <strain evidence="11 12">PV-1</strain>
    </source>
</reference>
<comment type="caution">
    <text evidence="11">The sequence shown here is derived from an EMBL/GenBank/DDBJ whole genome shotgun (WGS) entry which is preliminary data.</text>
</comment>
<keyword evidence="4" id="KW-0412">Isoleucine biosynthesis</keyword>
<dbReference type="eggNOG" id="COG0119">
    <property type="taxonomic scope" value="Bacteria"/>
</dbReference>
<evidence type="ECO:0000256" key="8">
    <source>
        <dbReference type="NCBIfam" id="TIGR00977"/>
    </source>
</evidence>
<dbReference type="SUPFAM" id="SSF51569">
    <property type="entry name" value="Aldolase"/>
    <property type="match status" value="1"/>
</dbReference>
<organism evidence="11 12">
    <name type="scientific">Mariprofundus ferrooxydans PV-1</name>
    <dbReference type="NCBI Taxonomy" id="314345"/>
    <lineage>
        <taxon>Bacteria</taxon>
        <taxon>Pseudomonadati</taxon>
        <taxon>Pseudomonadota</taxon>
        <taxon>Candidatius Mariprofundia</taxon>
        <taxon>Mariprofundales</taxon>
        <taxon>Mariprofundaceae</taxon>
        <taxon>Mariprofundus</taxon>
    </lineage>
</organism>
<comment type="similarity">
    <text evidence="2 9">Belongs to the alpha-IPM synthase/homocitrate synthase family.</text>
</comment>
<evidence type="ECO:0000256" key="3">
    <source>
        <dbReference type="ARBA" id="ARBA00022605"/>
    </source>
</evidence>
<comment type="pathway">
    <text evidence="1">Amino-acid biosynthesis; L-isoleucine biosynthesis; 2-oxobutanoate from pyruvate: step 1/3.</text>
</comment>
<dbReference type="HOGENOM" id="CLU_022158_7_0_0"/>
<dbReference type="PANTHER" id="PTHR43538:SF1">
    <property type="entry name" value="(R)-CITRAMALATE SYNTHASE"/>
    <property type="match status" value="1"/>
</dbReference>
<dbReference type="Proteomes" id="UP000005297">
    <property type="component" value="Unassembled WGS sequence"/>
</dbReference>
<dbReference type="Pfam" id="PF08502">
    <property type="entry name" value="LeuA_dimer"/>
    <property type="match status" value="1"/>
</dbReference>
<dbReference type="Pfam" id="PF22617">
    <property type="entry name" value="HCS_D2"/>
    <property type="match status" value="1"/>
</dbReference>
<keyword evidence="5 9" id="KW-0808">Transferase</keyword>
<dbReference type="Gene3D" id="3.20.20.70">
    <property type="entry name" value="Aldolase class I"/>
    <property type="match status" value="1"/>
</dbReference>
<dbReference type="InterPro" id="IPR013785">
    <property type="entry name" value="Aldolase_TIM"/>
</dbReference>
<dbReference type="GO" id="GO:0009098">
    <property type="term" value="P:L-leucine biosynthetic process"/>
    <property type="evidence" value="ECO:0007669"/>
    <property type="project" value="InterPro"/>
</dbReference>
<evidence type="ECO:0000256" key="7">
    <source>
        <dbReference type="ARBA" id="ARBA00048263"/>
    </source>
</evidence>
<keyword evidence="6" id="KW-0100">Branched-chain amino acid biosynthesis</keyword>
<evidence type="ECO:0000313" key="11">
    <source>
        <dbReference type="EMBL" id="EAU54719.1"/>
    </source>
</evidence>
<dbReference type="PROSITE" id="PS50991">
    <property type="entry name" value="PYR_CT"/>
    <property type="match status" value="1"/>
</dbReference>
<dbReference type="Pfam" id="PF00682">
    <property type="entry name" value="HMGL-like"/>
    <property type="match status" value="1"/>
</dbReference>
<dbReference type="InterPro" id="IPR036230">
    <property type="entry name" value="LeuA_allosteric_dom_sf"/>
</dbReference>
<evidence type="ECO:0000256" key="1">
    <source>
        <dbReference type="ARBA" id="ARBA00004743"/>
    </source>
</evidence>
<accession>Q0EZI5</accession>
<dbReference type="Gene3D" id="1.10.238.260">
    <property type="match status" value="1"/>
</dbReference>
<dbReference type="InterPro" id="IPR005675">
    <property type="entry name" value="Citramal_synthase"/>
</dbReference>
<dbReference type="NCBIfam" id="TIGR00977">
    <property type="entry name" value="citramal_synth"/>
    <property type="match status" value="1"/>
</dbReference>
<protein>
    <recommendedName>
        <fullName evidence="8">Citramalate synthase</fullName>
        <ecNumber evidence="8">2.3.3.21</ecNumber>
    </recommendedName>
</protein>
<dbReference type="CDD" id="cd07941">
    <property type="entry name" value="DRE_TIM_LeuA3"/>
    <property type="match status" value="1"/>
</dbReference>
<gene>
    <name evidence="11" type="ORF">SPV1_14084</name>
</gene>
<dbReference type="InterPro" id="IPR054691">
    <property type="entry name" value="LeuA/HCS_post-cat"/>
</dbReference>
<dbReference type="GO" id="GO:0009097">
    <property type="term" value="P:isoleucine biosynthetic process"/>
    <property type="evidence" value="ECO:0007669"/>
    <property type="project" value="UniProtKB-UniRule"/>
</dbReference>
<dbReference type="SUPFAM" id="SSF110921">
    <property type="entry name" value="2-isopropylmalate synthase LeuA, allosteric (dimerisation) domain"/>
    <property type="match status" value="1"/>
</dbReference>
<keyword evidence="3" id="KW-0028">Amino-acid biosynthesis</keyword>
<evidence type="ECO:0000256" key="9">
    <source>
        <dbReference type="RuleBase" id="RU003523"/>
    </source>
</evidence>
<dbReference type="PANTHER" id="PTHR43538">
    <property type="entry name" value="ALPHA-IPM SYNTHASE/HOMOCITRATE SYNTHASE"/>
    <property type="match status" value="1"/>
</dbReference>
<dbReference type="GO" id="GO:0043714">
    <property type="term" value="F:(R)-citramalate synthase activity"/>
    <property type="evidence" value="ECO:0007669"/>
    <property type="project" value="UniProtKB-UniRule"/>
</dbReference>
<dbReference type="PROSITE" id="PS00815">
    <property type="entry name" value="AIPM_HOMOCIT_SYNTH_1"/>
    <property type="match status" value="1"/>
</dbReference>
<name>Q0EZI5_9PROT</name>
<dbReference type="SMART" id="SM00917">
    <property type="entry name" value="LeuA_dimer"/>
    <property type="match status" value="1"/>
</dbReference>
<proteinExistence type="inferred from homology"/>
<evidence type="ECO:0000256" key="6">
    <source>
        <dbReference type="ARBA" id="ARBA00023304"/>
    </source>
</evidence>
<sequence length="543" mass="58862">MIMTTDVRRIQLYDTTLRDGAQSAGIHFSAEDKKRIARRLASFGMDWIEGGWPGASPTDDCFFELMRDRAWSHSRLVAFGSTARPGHPASEDPGLARLVACGADAVCIFGKSWDLHVTTGLGIDLQTNLDLVRESVAWLKLHVDTVLFDAEHFFDGYAANRDYAMQVLAAAADAGADSLVLCDTNGGSLPEQIGACVRQVVARYPDLTIGIHAHNDSEMAVANAVSAVSAGASHVQGTINGLGERCGNTNLISVIPVLKLKMGVNCGVSTESLRKLRRLSTFVNEMANQLPWQHQPFVGQNAFAHKGGIHVSAVRKASHLYEHIDPASVGNAQRVLVSNQAGRSNILAKLQQLEPDAIVDDAAVVRAVQRIKEMEATGYAFEGADASFQLLLRRATGQFRRHFELVSFRVYDEKRGHDEAPESEATVQVRVNGRLLHTAALGSGPVNAMDKALRAALTGAYPGLEDMRLTDFKVRVLSTKDATEAAVRVLIESSDGVRKWNTVGVSTDVLEATYRALNDAIEYKLVMDQVASEGEQVITDGSL</sequence>
<dbReference type="EC" id="2.3.3.21" evidence="8"/>
<dbReference type="UniPathway" id="UPA00047">
    <property type="reaction ID" value="UER00066"/>
</dbReference>
<dbReference type="GO" id="GO:0003852">
    <property type="term" value="F:2-isopropylmalate synthase activity"/>
    <property type="evidence" value="ECO:0007669"/>
    <property type="project" value="InterPro"/>
</dbReference>
<dbReference type="InParanoid" id="Q0EZI5"/>
<feature type="domain" description="Pyruvate carboxyltransferase" evidence="10">
    <location>
        <begin position="10"/>
        <end position="274"/>
    </location>
</feature>
<evidence type="ECO:0000256" key="4">
    <source>
        <dbReference type="ARBA" id="ARBA00022624"/>
    </source>
</evidence>
<keyword evidence="11" id="KW-0012">Acyltransferase</keyword>
<dbReference type="EMBL" id="AATS01000006">
    <property type="protein sequence ID" value="EAU54719.1"/>
    <property type="molecule type" value="Genomic_DNA"/>
</dbReference>
<evidence type="ECO:0000256" key="2">
    <source>
        <dbReference type="ARBA" id="ARBA00006154"/>
    </source>
</evidence>
<dbReference type="InterPro" id="IPR002034">
    <property type="entry name" value="AIPM/Hcit_synth_CS"/>
</dbReference>
<evidence type="ECO:0000259" key="10">
    <source>
        <dbReference type="PROSITE" id="PS50991"/>
    </source>
</evidence>
<dbReference type="STRING" id="314344.AL013_11780"/>
<keyword evidence="12" id="KW-1185">Reference proteome</keyword>
<dbReference type="InterPro" id="IPR013709">
    <property type="entry name" value="2-isopropylmalate_synth_dimer"/>
</dbReference>
<dbReference type="AlphaFoldDB" id="Q0EZI5"/>
<dbReference type="InterPro" id="IPR000891">
    <property type="entry name" value="PYR_CT"/>
</dbReference>
<evidence type="ECO:0000313" key="12">
    <source>
        <dbReference type="Proteomes" id="UP000005297"/>
    </source>
</evidence>
<comment type="catalytic activity">
    <reaction evidence="7">
        <text>pyruvate + acetyl-CoA + H2O = (3R)-citramalate + CoA + H(+)</text>
        <dbReference type="Rhea" id="RHEA:19045"/>
        <dbReference type="ChEBI" id="CHEBI:15361"/>
        <dbReference type="ChEBI" id="CHEBI:15377"/>
        <dbReference type="ChEBI" id="CHEBI:15378"/>
        <dbReference type="ChEBI" id="CHEBI:30934"/>
        <dbReference type="ChEBI" id="CHEBI:57287"/>
        <dbReference type="ChEBI" id="CHEBI:57288"/>
        <dbReference type="EC" id="2.3.3.21"/>
    </reaction>
</comment>
<dbReference type="Gene3D" id="3.30.160.270">
    <property type="match status" value="1"/>
</dbReference>